<evidence type="ECO:0000256" key="1">
    <source>
        <dbReference type="ARBA" id="ARBA00023125"/>
    </source>
</evidence>
<dbReference type="EMBL" id="AP014965">
    <property type="protein sequence ID" value="BAT06771.1"/>
    <property type="molecule type" value="Genomic_DNA"/>
</dbReference>
<feature type="domain" description="hAT-like transposase RNase-H fold" evidence="3">
    <location>
        <begin position="266"/>
        <end position="364"/>
    </location>
</feature>
<feature type="domain" description="HAT C-terminal dimerisation" evidence="2">
    <location>
        <begin position="423"/>
        <end position="507"/>
    </location>
</feature>
<dbReference type="PaxDb" id="39947-A0A0P0XJJ7"/>
<keyword evidence="1" id="KW-0238">DNA-binding</keyword>
<dbReference type="InterPro" id="IPR008906">
    <property type="entry name" value="HATC_C_dom"/>
</dbReference>
<dbReference type="InParanoid" id="A0A0P0XJJ7"/>
<protein>
    <submittedName>
        <fullName evidence="4">Os09g0101200 protein</fullName>
    </submittedName>
</protein>
<dbReference type="Proteomes" id="UP000059680">
    <property type="component" value="Chromosome 9"/>
</dbReference>
<reference evidence="4 5" key="3">
    <citation type="journal article" date="2013" name="Rice">
        <title>Improvement of the Oryza sativa Nipponbare reference genome using next generation sequence and optical map data.</title>
        <authorList>
            <person name="Kawahara Y."/>
            <person name="de la Bastide M."/>
            <person name="Hamilton J.P."/>
            <person name="Kanamori H."/>
            <person name="McCombie W.R."/>
            <person name="Ouyang S."/>
            <person name="Schwartz D.C."/>
            <person name="Tanaka T."/>
            <person name="Wu J."/>
            <person name="Zhou S."/>
            <person name="Childs K.L."/>
            <person name="Davidson R.M."/>
            <person name="Lin H."/>
            <person name="Quesada-Ocampo L."/>
            <person name="Vaillancourt B."/>
            <person name="Sakai H."/>
            <person name="Lee S.S."/>
            <person name="Kim J."/>
            <person name="Numa H."/>
            <person name="Itoh T."/>
            <person name="Buell C.R."/>
            <person name="Matsumoto T."/>
        </authorList>
    </citation>
    <scope>NUCLEOTIDE SEQUENCE [LARGE SCALE GENOMIC DNA]</scope>
    <source>
        <strain evidence="5">cv. Nipponbare</strain>
    </source>
</reference>
<dbReference type="OMA" id="WWHEREE"/>
<dbReference type="InterPro" id="IPR052035">
    <property type="entry name" value="ZnF_BED_domain_contain"/>
</dbReference>
<dbReference type="GO" id="GO:0003677">
    <property type="term" value="F:DNA binding"/>
    <property type="evidence" value="ECO:0007669"/>
    <property type="project" value="UniProtKB-KW"/>
</dbReference>
<reference evidence="5" key="1">
    <citation type="journal article" date="2005" name="Nature">
        <title>The map-based sequence of the rice genome.</title>
        <authorList>
            <consortium name="International rice genome sequencing project (IRGSP)"/>
            <person name="Matsumoto T."/>
            <person name="Wu J."/>
            <person name="Kanamori H."/>
            <person name="Katayose Y."/>
            <person name="Fujisawa M."/>
            <person name="Namiki N."/>
            <person name="Mizuno H."/>
            <person name="Yamamoto K."/>
            <person name="Antonio B.A."/>
            <person name="Baba T."/>
            <person name="Sakata K."/>
            <person name="Nagamura Y."/>
            <person name="Aoki H."/>
            <person name="Arikawa K."/>
            <person name="Arita K."/>
            <person name="Bito T."/>
            <person name="Chiden Y."/>
            <person name="Fujitsuka N."/>
            <person name="Fukunaka R."/>
            <person name="Hamada M."/>
            <person name="Harada C."/>
            <person name="Hayashi A."/>
            <person name="Hijishita S."/>
            <person name="Honda M."/>
            <person name="Hosokawa S."/>
            <person name="Ichikawa Y."/>
            <person name="Idonuma A."/>
            <person name="Iijima M."/>
            <person name="Ikeda M."/>
            <person name="Ikeno M."/>
            <person name="Ito K."/>
            <person name="Ito S."/>
            <person name="Ito T."/>
            <person name="Ito Y."/>
            <person name="Ito Y."/>
            <person name="Iwabuchi A."/>
            <person name="Kamiya K."/>
            <person name="Karasawa W."/>
            <person name="Kurita K."/>
            <person name="Katagiri S."/>
            <person name="Kikuta A."/>
            <person name="Kobayashi H."/>
            <person name="Kobayashi N."/>
            <person name="Machita K."/>
            <person name="Maehara T."/>
            <person name="Masukawa M."/>
            <person name="Mizubayashi T."/>
            <person name="Mukai Y."/>
            <person name="Nagasaki H."/>
            <person name="Nagata Y."/>
            <person name="Naito S."/>
            <person name="Nakashima M."/>
            <person name="Nakama Y."/>
            <person name="Nakamichi Y."/>
            <person name="Nakamura M."/>
            <person name="Meguro A."/>
            <person name="Negishi M."/>
            <person name="Ohta I."/>
            <person name="Ohta T."/>
            <person name="Okamoto M."/>
            <person name="Ono N."/>
            <person name="Saji S."/>
            <person name="Sakaguchi M."/>
            <person name="Sakai K."/>
            <person name="Shibata M."/>
            <person name="Shimokawa T."/>
            <person name="Song J."/>
            <person name="Takazaki Y."/>
            <person name="Terasawa K."/>
            <person name="Tsugane M."/>
            <person name="Tsuji K."/>
            <person name="Ueda S."/>
            <person name="Waki K."/>
            <person name="Yamagata H."/>
            <person name="Yamamoto M."/>
            <person name="Yamamoto S."/>
            <person name="Yamane H."/>
            <person name="Yoshiki S."/>
            <person name="Yoshihara R."/>
            <person name="Yukawa K."/>
            <person name="Zhong H."/>
            <person name="Yano M."/>
            <person name="Yuan Q."/>
            <person name="Ouyang S."/>
            <person name="Liu J."/>
            <person name="Jones K.M."/>
            <person name="Gansberger K."/>
            <person name="Moffat K."/>
            <person name="Hill J."/>
            <person name="Bera J."/>
            <person name="Fadrosh D."/>
            <person name="Jin S."/>
            <person name="Johri S."/>
            <person name="Kim M."/>
            <person name="Overton L."/>
            <person name="Reardon M."/>
            <person name="Tsitrin T."/>
            <person name="Vuong H."/>
            <person name="Weaver B."/>
            <person name="Ciecko A."/>
            <person name="Tallon L."/>
            <person name="Jackson J."/>
            <person name="Pai G."/>
            <person name="Aken S.V."/>
            <person name="Utterback T."/>
            <person name="Reidmuller S."/>
            <person name="Feldblyum T."/>
            <person name="Hsiao J."/>
            <person name="Zismann V."/>
            <person name="Iobst S."/>
            <person name="de Vazeille A.R."/>
            <person name="Buell C.R."/>
            <person name="Ying K."/>
            <person name="Li Y."/>
            <person name="Lu T."/>
            <person name="Huang Y."/>
            <person name="Zhao Q."/>
            <person name="Feng Q."/>
            <person name="Zhang L."/>
            <person name="Zhu J."/>
            <person name="Weng Q."/>
            <person name="Mu J."/>
            <person name="Lu Y."/>
            <person name="Fan D."/>
            <person name="Liu Y."/>
            <person name="Guan J."/>
            <person name="Zhang Y."/>
            <person name="Yu S."/>
            <person name="Liu X."/>
            <person name="Zhang Y."/>
            <person name="Hong G."/>
            <person name="Han B."/>
            <person name="Choisne N."/>
            <person name="Demange N."/>
            <person name="Orjeda G."/>
            <person name="Samain S."/>
            <person name="Cattolico L."/>
            <person name="Pelletier E."/>
            <person name="Couloux A."/>
            <person name="Segurens B."/>
            <person name="Wincker P."/>
            <person name="D'Hont A."/>
            <person name="Scarpelli C."/>
            <person name="Weissenbach J."/>
            <person name="Salanoubat M."/>
            <person name="Quetier F."/>
            <person name="Yu Y."/>
            <person name="Kim H.R."/>
            <person name="Rambo T."/>
            <person name="Currie J."/>
            <person name="Collura K."/>
            <person name="Luo M."/>
            <person name="Yang T."/>
            <person name="Ammiraju J.S.S."/>
            <person name="Engler F."/>
            <person name="Soderlund C."/>
            <person name="Wing R.A."/>
            <person name="Palmer L.E."/>
            <person name="de la Bastide M."/>
            <person name="Spiegel L."/>
            <person name="Nascimento L."/>
            <person name="Zutavern T."/>
            <person name="O'Shaughnessy A."/>
            <person name="Dike S."/>
            <person name="Dedhia N."/>
            <person name="Preston R."/>
            <person name="Balija V."/>
            <person name="McCombie W.R."/>
            <person name="Chow T."/>
            <person name="Chen H."/>
            <person name="Chung M."/>
            <person name="Chen C."/>
            <person name="Shaw J."/>
            <person name="Wu H."/>
            <person name="Hsiao K."/>
            <person name="Chao Y."/>
            <person name="Chu M."/>
            <person name="Cheng C."/>
            <person name="Hour A."/>
            <person name="Lee P."/>
            <person name="Lin S."/>
            <person name="Lin Y."/>
            <person name="Liou J."/>
            <person name="Liu S."/>
            <person name="Hsing Y."/>
            <person name="Raghuvanshi S."/>
            <person name="Mohanty A."/>
            <person name="Bharti A.K."/>
            <person name="Gaur A."/>
            <person name="Gupta V."/>
            <person name="Kumar D."/>
            <person name="Ravi V."/>
            <person name="Vij S."/>
            <person name="Kapur A."/>
            <person name="Khurana P."/>
            <person name="Khurana P."/>
            <person name="Khurana J.P."/>
            <person name="Tyagi A.K."/>
            <person name="Gaikwad K."/>
            <person name="Singh A."/>
            <person name="Dalal V."/>
            <person name="Srivastava S."/>
            <person name="Dixit A."/>
            <person name="Pal A.K."/>
            <person name="Ghazi I.A."/>
            <person name="Yadav M."/>
            <person name="Pandit A."/>
            <person name="Bhargava A."/>
            <person name="Sureshbabu K."/>
            <person name="Batra K."/>
            <person name="Sharma T.R."/>
            <person name="Mohapatra T."/>
            <person name="Singh N.K."/>
            <person name="Messing J."/>
            <person name="Nelson A.B."/>
            <person name="Fuks G."/>
            <person name="Kavchok S."/>
            <person name="Keizer G."/>
            <person name="Linton E."/>
            <person name="Llaca V."/>
            <person name="Song R."/>
            <person name="Tanyolac B."/>
            <person name="Young S."/>
            <person name="Ho-Il K."/>
            <person name="Hahn J.H."/>
            <person name="Sangsakoo G."/>
            <person name="Vanavichit A."/>
            <person name="de Mattos Luiz.A.T."/>
            <person name="Zimmer P.D."/>
            <person name="Malone G."/>
            <person name="Dellagostin O."/>
            <person name="de Oliveira A.C."/>
            <person name="Bevan M."/>
            <person name="Bancroft I."/>
            <person name="Minx P."/>
            <person name="Cordum H."/>
            <person name="Wilson R."/>
            <person name="Cheng Z."/>
            <person name="Jin W."/>
            <person name="Jiang J."/>
            <person name="Leong S.A."/>
            <person name="Iwama H."/>
            <person name="Gojobori T."/>
            <person name="Itoh T."/>
            <person name="Niimura Y."/>
            <person name="Fujii Y."/>
            <person name="Habara T."/>
            <person name="Sakai H."/>
            <person name="Sato Y."/>
            <person name="Wilson G."/>
            <person name="Kumar K."/>
            <person name="McCouch S."/>
            <person name="Juretic N."/>
            <person name="Hoen D."/>
            <person name="Wright S."/>
            <person name="Bruskiewich R."/>
            <person name="Bureau T."/>
            <person name="Miyao A."/>
            <person name="Hirochika H."/>
            <person name="Nishikawa T."/>
            <person name="Kadowaki K."/>
            <person name="Sugiura M."/>
            <person name="Burr B."/>
            <person name="Sasaki T."/>
        </authorList>
    </citation>
    <scope>NUCLEOTIDE SEQUENCE [LARGE SCALE GENOMIC DNA]</scope>
    <source>
        <strain evidence="5">cv. Nipponbare</strain>
    </source>
</reference>
<dbReference type="SMR" id="A0A0P0XJJ7"/>
<evidence type="ECO:0000313" key="4">
    <source>
        <dbReference type="EMBL" id="BAT06771.1"/>
    </source>
</evidence>
<name>A0A0P0XJJ7_ORYSJ</name>
<dbReference type="FunCoup" id="A0A0P0XJJ7">
    <property type="interactions" value="470"/>
</dbReference>
<dbReference type="Pfam" id="PF05699">
    <property type="entry name" value="Dimer_Tnp_hAT"/>
    <property type="match status" value="1"/>
</dbReference>
<dbReference type="Gramene" id="Os09t0101200-00">
    <property type="protein sequence ID" value="Os09t0101200-00"/>
    <property type="gene ID" value="Os09g0101200"/>
</dbReference>
<feature type="non-terminal residue" evidence="4">
    <location>
        <position position="1"/>
    </location>
</feature>
<accession>A0A0P0XJJ7</accession>
<evidence type="ECO:0000259" key="2">
    <source>
        <dbReference type="Pfam" id="PF05699"/>
    </source>
</evidence>
<dbReference type="GO" id="GO:0046983">
    <property type="term" value="F:protein dimerization activity"/>
    <property type="evidence" value="ECO:0007669"/>
    <property type="project" value="InterPro"/>
</dbReference>
<dbReference type="InterPro" id="IPR025525">
    <property type="entry name" value="hAT-like_transposase_RNase-H"/>
</dbReference>
<dbReference type="PANTHER" id="PTHR46481:SF5">
    <property type="entry name" value="OS08G0393150 PROTEIN"/>
    <property type="match status" value="1"/>
</dbReference>
<dbReference type="Pfam" id="PF14372">
    <property type="entry name" value="hAT-like_RNase-H"/>
    <property type="match status" value="1"/>
</dbReference>
<dbReference type="InterPro" id="IPR012337">
    <property type="entry name" value="RNaseH-like_sf"/>
</dbReference>
<dbReference type="AlphaFoldDB" id="A0A0P0XJJ7"/>
<proteinExistence type="predicted"/>
<organism evidence="4 5">
    <name type="scientific">Oryza sativa subsp. japonica</name>
    <name type="common">Rice</name>
    <dbReference type="NCBI Taxonomy" id="39947"/>
    <lineage>
        <taxon>Eukaryota</taxon>
        <taxon>Viridiplantae</taxon>
        <taxon>Streptophyta</taxon>
        <taxon>Embryophyta</taxon>
        <taxon>Tracheophyta</taxon>
        <taxon>Spermatophyta</taxon>
        <taxon>Magnoliopsida</taxon>
        <taxon>Liliopsida</taxon>
        <taxon>Poales</taxon>
        <taxon>Poaceae</taxon>
        <taxon>BOP clade</taxon>
        <taxon>Oryzoideae</taxon>
        <taxon>Oryzeae</taxon>
        <taxon>Oryzinae</taxon>
        <taxon>Oryza</taxon>
        <taxon>Oryza sativa</taxon>
    </lineage>
</organism>
<evidence type="ECO:0000259" key="3">
    <source>
        <dbReference type="Pfam" id="PF14372"/>
    </source>
</evidence>
<dbReference type="SUPFAM" id="SSF53098">
    <property type="entry name" value="Ribonuclease H-like"/>
    <property type="match status" value="1"/>
</dbReference>
<gene>
    <name evidence="4" type="ordered locus">Os09g0101200</name>
    <name evidence="4" type="ORF">OSNPB_090101200</name>
</gene>
<sequence>FRVLENIVTPSKICIGRQSVKSDCIKLYNESKKQLHHHIEKLGSHVSLTADLWTSNHNLWYICVTTHYVNADFELKKFIISFKQISYPHTSYAVQDGLTSCLIEWDLIDKLFTLTLDNASVNDKAAKELRNTMGAEMFFKAEHFHVRCNAHILNIMVQNGTRLITSAIANVRDIVKTITSIPSPMQIFNSVVQRMGLKTKSRLVVDVPHRWNATYDMIHDSLAYKAAINIYATEQHHETPSDSDWGKAESLHGFLQAFSDATKTFSTDRHPTSHLFLKMVLAIRDVLLDERWEQDQLLQEMANAMYVKFQKYWNVPNIVLLVVAVMDPTQKIDYLRFYFYTIGQNVEEKIKELRTCLNKYYLEYEKIAGSCELPTFIERDEHILANDPSSSSLGGALLGKRCIELAFAHFASQNIEMHTKKSELDNYLEDPRVHYNSDENFDVLSWWKRNADVYPTLSLMARDFLAIPVSTVSSESAFSAAGRLLGKDRTSMSPETLEASICLKDWIIGFDDDEKGKRLTLCKGMYYSIYLISFLVLQYAGYATEGSRICDLEDYV</sequence>
<reference evidence="4 5" key="2">
    <citation type="journal article" date="2013" name="Plant Cell Physiol.">
        <title>Rice Annotation Project Database (RAP-DB): an integrative and interactive database for rice genomics.</title>
        <authorList>
            <person name="Sakai H."/>
            <person name="Lee S.S."/>
            <person name="Tanaka T."/>
            <person name="Numa H."/>
            <person name="Kim J."/>
            <person name="Kawahara Y."/>
            <person name="Wakimoto H."/>
            <person name="Yang C.C."/>
            <person name="Iwamoto M."/>
            <person name="Abe T."/>
            <person name="Yamada Y."/>
            <person name="Muto A."/>
            <person name="Inokuchi H."/>
            <person name="Ikemura T."/>
            <person name="Matsumoto T."/>
            <person name="Sasaki T."/>
            <person name="Itoh T."/>
        </authorList>
    </citation>
    <scope>NUCLEOTIDE SEQUENCE [LARGE SCALE GENOMIC DNA]</scope>
    <source>
        <strain evidence="5">cv. Nipponbare</strain>
    </source>
</reference>
<evidence type="ECO:0000313" key="5">
    <source>
        <dbReference type="Proteomes" id="UP000059680"/>
    </source>
</evidence>
<keyword evidence="5" id="KW-1185">Reference proteome</keyword>
<dbReference type="eggNOG" id="KOG1121">
    <property type="taxonomic scope" value="Eukaryota"/>
</dbReference>
<dbReference type="PANTHER" id="PTHR46481">
    <property type="entry name" value="ZINC FINGER BED DOMAIN-CONTAINING PROTEIN 4"/>
    <property type="match status" value="1"/>
</dbReference>